<feature type="transmembrane region" description="Helical" evidence="1">
    <location>
        <begin position="21"/>
        <end position="39"/>
    </location>
</feature>
<dbReference type="Pfam" id="PF02557">
    <property type="entry name" value="VanY"/>
    <property type="match status" value="1"/>
</dbReference>
<dbReference type="Gene3D" id="3.30.1380.10">
    <property type="match status" value="1"/>
</dbReference>
<keyword evidence="1" id="KW-0812">Transmembrane</keyword>
<feature type="domain" description="D-alanyl-D-alanine carboxypeptidase-like core" evidence="2">
    <location>
        <begin position="160"/>
        <end position="288"/>
    </location>
</feature>
<dbReference type="AlphaFoldDB" id="A0A7Y9JNJ9"/>
<dbReference type="EC" id="3.4.16.4" evidence="3"/>
<keyword evidence="1" id="KW-0472">Membrane</keyword>
<dbReference type="PANTHER" id="PTHR34385">
    <property type="entry name" value="D-ALANYL-D-ALANINE CARBOXYPEPTIDASE"/>
    <property type="match status" value="1"/>
</dbReference>
<dbReference type="InterPro" id="IPR052179">
    <property type="entry name" value="DD-CPase-like"/>
</dbReference>
<keyword evidence="3" id="KW-0378">Hydrolase</keyword>
<keyword evidence="3" id="KW-0121">Carboxypeptidase</keyword>
<reference evidence="3 4" key="1">
    <citation type="submission" date="2020-07" db="EMBL/GenBank/DDBJ databases">
        <title>Sequencing the genomes of 1000 actinobacteria strains.</title>
        <authorList>
            <person name="Klenk H.-P."/>
        </authorList>
    </citation>
    <scope>NUCLEOTIDE SEQUENCE [LARGE SCALE GENOMIC DNA]</scope>
    <source>
        <strain evidence="3 4">DSM 22185</strain>
    </source>
</reference>
<keyword evidence="4" id="KW-1185">Reference proteome</keyword>
<dbReference type="GO" id="GO:0009002">
    <property type="term" value="F:serine-type D-Ala-D-Ala carboxypeptidase activity"/>
    <property type="evidence" value="ECO:0007669"/>
    <property type="project" value="UniProtKB-EC"/>
</dbReference>
<sequence>MTFPKHPVARHAVDGSAKLRLFVPLGLAVTAIGIVWALAGGSTAEADGAAEAAVMVPRPAVAKQLPAVEREEAATVAPCTDPAVQAALASGDDNAAVAAFGGGAAFQSAVASGNAPCIDLGDPTRLWLVVNKTRPFTPLEYGPASLASPALVSDSAAGPLRSDVAQALDAMSAASDAAGVGELGLGSGYRSYQMQIDTYRGQVGMYGQAEADAQSARPGFSEHQSGLAADVEQCIWGECSGILDFGDTDAGQWVAEHSWEYGFIVRYVEGQTPATGYDPEPWHLRYVGTEIAAAYAQGGYGSLEQFFGLPAAPDYLG</sequence>
<dbReference type="InterPro" id="IPR058193">
    <property type="entry name" value="VanY/YodJ_core_dom"/>
</dbReference>
<evidence type="ECO:0000259" key="2">
    <source>
        <dbReference type="Pfam" id="PF02557"/>
    </source>
</evidence>
<keyword evidence="1" id="KW-1133">Transmembrane helix</keyword>
<dbReference type="GO" id="GO:0006508">
    <property type="term" value="P:proteolysis"/>
    <property type="evidence" value="ECO:0007669"/>
    <property type="project" value="InterPro"/>
</dbReference>
<dbReference type="PANTHER" id="PTHR34385:SF1">
    <property type="entry name" value="PEPTIDOGLYCAN L-ALANYL-D-GLUTAMATE ENDOPEPTIDASE CWLK"/>
    <property type="match status" value="1"/>
</dbReference>
<name>A0A7Y9JNJ9_9MICO</name>
<dbReference type="EMBL" id="JACCBH010000001">
    <property type="protein sequence ID" value="NYD53784.1"/>
    <property type="molecule type" value="Genomic_DNA"/>
</dbReference>
<dbReference type="Proteomes" id="UP000552045">
    <property type="component" value="Unassembled WGS sequence"/>
</dbReference>
<dbReference type="InterPro" id="IPR003709">
    <property type="entry name" value="VanY-like_core_dom"/>
</dbReference>
<evidence type="ECO:0000313" key="4">
    <source>
        <dbReference type="Proteomes" id="UP000552045"/>
    </source>
</evidence>
<dbReference type="CDD" id="cd14852">
    <property type="entry name" value="LD-carboxypeptidase"/>
    <property type="match status" value="1"/>
</dbReference>
<dbReference type="RefSeq" id="WP_343045340.1">
    <property type="nucleotide sequence ID" value="NZ_BAABLC010000007.1"/>
</dbReference>
<comment type="caution">
    <text evidence="3">The sequence shown here is derived from an EMBL/GenBank/DDBJ whole genome shotgun (WGS) entry which is preliminary data.</text>
</comment>
<proteinExistence type="predicted"/>
<keyword evidence="3" id="KW-0645">Protease</keyword>
<accession>A0A7Y9JNJ9</accession>
<gene>
    <name evidence="3" type="ORF">BKA02_000839</name>
</gene>
<evidence type="ECO:0000313" key="3">
    <source>
        <dbReference type="EMBL" id="NYD53784.1"/>
    </source>
</evidence>
<protein>
    <submittedName>
        <fullName evidence="3">D-alanyl-D-alanine carboxypeptidase</fullName>
        <ecNumber evidence="3">3.4.16.4</ecNumber>
    </submittedName>
</protein>
<dbReference type="SUPFAM" id="SSF55166">
    <property type="entry name" value="Hedgehog/DD-peptidase"/>
    <property type="match status" value="1"/>
</dbReference>
<dbReference type="InterPro" id="IPR009045">
    <property type="entry name" value="Zn_M74/Hedgehog-like"/>
</dbReference>
<evidence type="ECO:0000256" key="1">
    <source>
        <dbReference type="SAM" id="Phobius"/>
    </source>
</evidence>
<organism evidence="3 4">
    <name type="scientific">Microbacterium pseudoresistens</name>
    <dbReference type="NCBI Taxonomy" id="640634"/>
    <lineage>
        <taxon>Bacteria</taxon>
        <taxon>Bacillati</taxon>
        <taxon>Actinomycetota</taxon>
        <taxon>Actinomycetes</taxon>
        <taxon>Micrococcales</taxon>
        <taxon>Microbacteriaceae</taxon>
        <taxon>Microbacterium</taxon>
    </lineage>
</organism>